<evidence type="ECO:0008006" key="3">
    <source>
        <dbReference type="Google" id="ProtNLM"/>
    </source>
</evidence>
<name>A0ABP6IFT5_9ACTN</name>
<sequence length="275" mass="30340">MYPTAPPPAYQPVAPAEVTAPFSPYPRIAWIWVHFRDPRDGQEWSTSGTGVFLDNDAVLTCAHIFSEGGLNRIAYVEVFPAHNTARPADSGPPDGGVRAEWVQVCEAQLATRDKRDDFSWDFALVCLATPLVFRNVPSFVLEADEYLNQDPAYQGDGSVLRTAGYGGTPGLLTQVNAPVDYADYGAHWFSITRASQPGHSGSPVFHASTDAFKRAEYRLVGVLSCQDASDHGKTLIAMINDRTKNWIERAMSEWSTEKRRRLVRVTALRGRPVGV</sequence>
<dbReference type="InterPro" id="IPR009003">
    <property type="entry name" value="Peptidase_S1_PA"/>
</dbReference>
<protein>
    <recommendedName>
        <fullName evidence="3">Serine protease</fullName>
    </recommendedName>
</protein>
<evidence type="ECO:0000313" key="1">
    <source>
        <dbReference type="EMBL" id="GAA2879222.1"/>
    </source>
</evidence>
<dbReference type="EMBL" id="BAAAVI010000028">
    <property type="protein sequence ID" value="GAA2879222.1"/>
    <property type="molecule type" value="Genomic_DNA"/>
</dbReference>
<dbReference type="Proteomes" id="UP001500831">
    <property type="component" value="Unassembled WGS sequence"/>
</dbReference>
<dbReference type="Gene3D" id="2.40.10.10">
    <property type="entry name" value="Trypsin-like serine proteases"/>
    <property type="match status" value="2"/>
</dbReference>
<organism evidence="1 2">
    <name type="scientific">Streptosporangium fragile</name>
    <dbReference type="NCBI Taxonomy" id="46186"/>
    <lineage>
        <taxon>Bacteria</taxon>
        <taxon>Bacillati</taxon>
        <taxon>Actinomycetota</taxon>
        <taxon>Actinomycetes</taxon>
        <taxon>Streptosporangiales</taxon>
        <taxon>Streptosporangiaceae</taxon>
        <taxon>Streptosporangium</taxon>
    </lineage>
</organism>
<dbReference type="RefSeq" id="WP_344973910.1">
    <property type="nucleotide sequence ID" value="NZ_BAAAVI010000028.1"/>
</dbReference>
<dbReference type="SUPFAM" id="SSF50494">
    <property type="entry name" value="Trypsin-like serine proteases"/>
    <property type="match status" value="1"/>
</dbReference>
<reference evidence="2" key="1">
    <citation type="journal article" date="2019" name="Int. J. Syst. Evol. Microbiol.">
        <title>The Global Catalogue of Microorganisms (GCM) 10K type strain sequencing project: providing services to taxonomists for standard genome sequencing and annotation.</title>
        <authorList>
            <consortium name="The Broad Institute Genomics Platform"/>
            <consortium name="The Broad Institute Genome Sequencing Center for Infectious Disease"/>
            <person name="Wu L."/>
            <person name="Ma J."/>
        </authorList>
    </citation>
    <scope>NUCLEOTIDE SEQUENCE [LARGE SCALE GENOMIC DNA]</scope>
    <source>
        <strain evidence="2">JCM 6242</strain>
    </source>
</reference>
<proteinExistence type="predicted"/>
<gene>
    <name evidence="1" type="ORF">GCM10010517_41490</name>
</gene>
<accession>A0ABP6IFT5</accession>
<evidence type="ECO:0000313" key="2">
    <source>
        <dbReference type="Proteomes" id="UP001500831"/>
    </source>
</evidence>
<dbReference type="Pfam" id="PF13365">
    <property type="entry name" value="Trypsin_2"/>
    <property type="match status" value="1"/>
</dbReference>
<comment type="caution">
    <text evidence="1">The sequence shown here is derived from an EMBL/GenBank/DDBJ whole genome shotgun (WGS) entry which is preliminary data.</text>
</comment>
<dbReference type="InterPro" id="IPR043504">
    <property type="entry name" value="Peptidase_S1_PA_chymotrypsin"/>
</dbReference>
<keyword evidence="2" id="KW-1185">Reference proteome</keyword>